<feature type="signal peptide" evidence="1">
    <location>
        <begin position="1"/>
        <end position="24"/>
    </location>
</feature>
<accession>A0A8J2Z6Q6</accession>
<gene>
    <name evidence="2" type="ORF">GCM10010995_26000</name>
</gene>
<evidence type="ECO:0000313" key="3">
    <source>
        <dbReference type="Proteomes" id="UP000636949"/>
    </source>
</evidence>
<proteinExistence type="predicted"/>
<dbReference type="AlphaFoldDB" id="A0A8J2Z6Q6"/>
<comment type="caution">
    <text evidence="2">The sequence shown here is derived from an EMBL/GenBank/DDBJ whole genome shotgun (WGS) entry which is preliminary data.</text>
</comment>
<keyword evidence="3" id="KW-1185">Reference proteome</keyword>
<keyword evidence="1" id="KW-0732">Signal</keyword>
<dbReference type="EMBL" id="BMJS01000050">
    <property type="protein sequence ID" value="GGG07267.1"/>
    <property type="molecule type" value="Genomic_DNA"/>
</dbReference>
<reference evidence="2" key="1">
    <citation type="journal article" date="2014" name="Int. J. Syst. Evol. Microbiol.">
        <title>Complete genome sequence of Corynebacterium casei LMG S-19264T (=DSM 44701T), isolated from a smear-ripened cheese.</title>
        <authorList>
            <consortium name="US DOE Joint Genome Institute (JGI-PGF)"/>
            <person name="Walter F."/>
            <person name="Albersmeier A."/>
            <person name="Kalinowski J."/>
            <person name="Ruckert C."/>
        </authorList>
    </citation>
    <scope>NUCLEOTIDE SEQUENCE</scope>
    <source>
        <strain evidence="2">CGMCC 1.15758</strain>
    </source>
</reference>
<reference evidence="2" key="2">
    <citation type="submission" date="2020-09" db="EMBL/GenBank/DDBJ databases">
        <authorList>
            <person name="Sun Q."/>
            <person name="Zhou Y."/>
        </authorList>
    </citation>
    <scope>NUCLEOTIDE SEQUENCE</scope>
    <source>
        <strain evidence="2">CGMCC 1.15758</strain>
    </source>
</reference>
<feature type="chain" id="PRO_5035294279" evidence="1">
    <location>
        <begin position="25"/>
        <end position="158"/>
    </location>
</feature>
<evidence type="ECO:0000256" key="1">
    <source>
        <dbReference type="SAM" id="SignalP"/>
    </source>
</evidence>
<name>A0A8J2Z6Q6_9GAMM</name>
<dbReference type="Proteomes" id="UP000636949">
    <property type="component" value="Unassembled WGS sequence"/>
</dbReference>
<evidence type="ECO:0000313" key="2">
    <source>
        <dbReference type="EMBL" id="GGG07267.1"/>
    </source>
</evidence>
<dbReference type="RefSeq" id="WP_117003904.1">
    <property type="nucleotide sequence ID" value="NZ_BMJS01000050.1"/>
</dbReference>
<organism evidence="2 3">
    <name type="scientific">Cysteiniphilum litorale</name>
    <dbReference type="NCBI Taxonomy" id="2056700"/>
    <lineage>
        <taxon>Bacteria</taxon>
        <taxon>Pseudomonadati</taxon>
        <taxon>Pseudomonadota</taxon>
        <taxon>Gammaproteobacteria</taxon>
        <taxon>Thiotrichales</taxon>
        <taxon>Fastidiosibacteraceae</taxon>
        <taxon>Cysteiniphilum</taxon>
    </lineage>
</organism>
<protein>
    <submittedName>
        <fullName evidence="2">Uncharacterized protein</fullName>
    </submittedName>
</protein>
<sequence length="158" mass="17925">MKFTLFLSTTIISVTLSLFNQAIALPSKTLVEVNINSGTWARPEIAIATENDSQKIFVQPNVLWHASEKGEVTGNMQNNIQNATINQYLLTQGNQARFRILVNSGAPAEYIPTMSYDRYQLKPDNAFLLSKNQKIKCDVSFKQYRPYSNEGYWHAECV</sequence>